<evidence type="ECO:0000313" key="3">
    <source>
        <dbReference type="Proteomes" id="UP001597024"/>
    </source>
</evidence>
<dbReference type="PROSITE" id="PS51186">
    <property type="entry name" value="GNAT"/>
    <property type="match status" value="1"/>
</dbReference>
<reference evidence="3" key="1">
    <citation type="journal article" date="2019" name="Int. J. Syst. Evol. Microbiol.">
        <title>The Global Catalogue of Microorganisms (GCM) 10K type strain sequencing project: providing services to taxonomists for standard genome sequencing and annotation.</title>
        <authorList>
            <consortium name="The Broad Institute Genomics Platform"/>
            <consortium name="The Broad Institute Genome Sequencing Center for Infectious Disease"/>
            <person name="Wu L."/>
            <person name="Ma J."/>
        </authorList>
    </citation>
    <scope>NUCLEOTIDE SEQUENCE [LARGE SCALE GENOMIC DNA]</scope>
    <source>
        <strain evidence="3">CCUG 62974</strain>
    </source>
</reference>
<feature type="domain" description="N-acetyltransferase" evidence="1">
    <location>
        <begin position="1"/>
        <end position="111"/>
    </location>
</feature>
<dbReference type="EMBL" id="JBHTHX010003339">
    <property type="protein sequence ID" value="MFD0891624.1"/>
    <property type="molecule type" value="Genomic_DNA"/>
</dbReference>
<protein>
    <submittedName>
        <fullName evidence="2">GNAT family N-acetyltransferase</fullName>
        <ecNumber evidence="2">2.3.-.-</ecNumber>
    </submittedName>
</protein>
<keyword evidence="2" id="KW-0012">Acyltransferase</keyword>
<organism evidence="2 3">
    <name type="scientific">Streptosporangium algeriense</name>
    <dbReference type="NCBI Taxonomy" id="1682748"/>
    <lineage>
        <taxon>Bacteria</taxon>
        <taxon>Bacillati</taxon>
        <taxon>Actinomycetota</taxon>
        <taxon>Actinomycetes</taxon>
        <taxon>Streptosporangiales</taxon>
        <taxon>Streptosporangiaceae</taxon>
        <taxon>Streptosporangium</taxon>
    </lineage>
</organism>
<dbReference type="InterPro" id="IPR000182">
    <property type="entry name" value="GNAT_dom"/>
</dbReference>
<feature type="non-terminal residue" evidence="2">
    <location>
        <position position="1"/>
    </location>
</feature>
<keyword evidence="2" id="KW-0808">Transferase</keyword>
<dbReference type="GO" id="GO:0016746">
    <property type="term" value="F:acyltransferase activity"/>
    <property type="evidence" value="ECO:0007669"/>
    <property type="project" value="UniProtKB-KW"/>
</dbReference>
<dbReference type="Pfam" id="PF00583">
    <property type="entry name" value="Acetyltransf_1"/>
    <property type="match status" value="1"/>
</dbReference>
<dbReference type="Proteomes" id="UP001597024">
    <property type="component" value="Unassembled WGS sequence"/>
</dbReference>
<accession>A0ABW3E8U4</accession>
<dbReference type="CDD" id="cd04301">
    <property type="entry name" value="NAT_SF"/>
    <property type="match status" value="1"/>
</dbReference>
<proteinExistence type="predicted"/>
<dbReference type="InterPro" id="IPR016181">
    <property type="entry name" value="Acyl_CoA_acyltransferase"/>
</dbReference>
<sequence>GSAIAELMGDRLPAAMAAAEITDPMRPAEPHWYLASMGTHPDWQNRGLGGRVLEPVLSRCDAEGTPAFTETATEANVRFYRRAGFDVVAEAELPDDGPRLWFMYREPKEAR</sequence>
<evidence type="ECO:0000313" key="2">
    <source>
        <dbReference type="EMBL" id="MFD0891624.1"/>
    </source>
</evidence>
<keyword evidence="3" id="KW-1185">Reference proteome</keyword>
<name>A0ABW3E8U4_9ACTN</name>
<dbReference type="SUPFAM" id="SSF55729">
    <property type="entry name" value="Acyl-CoA N-acyltransferases (Nat)"/>
    <property type="match status" value="1"/>
</dbReference>
<gene>
    <name evidence="2" type="ORF">ACFQ08_44345</name>
</gene>
<dbReference type="EC" id="2.3.-.-" evidence="2"/>
<comment type="caution">
    <text evidence="2">The sequence shown here is derived from an EMBL/GenBank/DDBJ whole genome shotgun (WGS) entry which is preliminary data.</text>
</comment>
<dbReference type="PANTHER" id="PTHR42791:SF1">
    <property type="entry name" value="N-ACETYLTRANSFERASE DOMAIN-CONTAINING PROTEIN"/>
    <property type="match status" value="1"/>
</dbReference>
<dbReference type="InterPro" id="IPR052523">
    <property type="entry name" value="Trichothecene_AcTrans"/>
</dbReference>
<dbReference type="Gene3D" id="3.40.630.30">
    <property type="match status" value="1"/>
</dbReference>
<dbReference type="PANTHER" id="PTHR42791">
    <property type="entry name" value="GNAT FAMILY ACETYLTRANSFERASE"/>
    <property type="match status" value="1"/>
</dbReference>
<evidence type="ECO:0000259" key="1">
    <source>
        <dbReference type="PROSITE" id="PS51186"/>
    </source>
</evidence>